<evidence type="ECO:0000313" key="1">
    <source>
        <dbReference type="EMBL" id="MBD1320505.1"/>
    </source>
</evidence>
<dbReference type="EMBL" id="JACWMS010000002">
    <property type="protein sequence ID" value="MBD1320505.1"/>
    <property type="molecule type" value="Genomic_DNA"/>
</dbReference>
<protein>
    <submittedName>
        <fullName evidence="1">Uncharacterized protein</fullName>
    </submittedName>
</protein>
<comment type="caution">
    <text evidence="1">The sequence shown here is derived from an EMBL/GenBank/DDBJ whole genome shotgun (WGS) entry which is preliminary data.</text>
</comment>
<dbReference type="RefSeq" id="WP_190267138.1">
    <property type="nucleotide sequence ID" value="NZ_BAABAD010000004.1"/>
</dbReference>
<sequence length="48" mass="4560">MSFGRPNGAHGVGGYSVAVTSGGLLGAPDTGAFHTTLVTAINEVSGAG</sequence>
<gene>
    <name evidence="1" type="ORF">IDF66_13030</name>
</gene>
<name>A0ABR7WCY8_9ACTN</name>
<proteinExistence type="predicted"/>
<organism evidence="1 2">
    <name type="scientific">Gordonia hankookensis</name>
    <dbReference type="NCBI Taxonomy" id="589403"/>
    <lineage>
        <taxon>Bacteria</taxon>
        <taxon>Bacillati</taxon>
        <taxon>Actinomycetota</taxon>
        <taxon>Actinomycetes</taxon>
        <taxon>Mycobacteriales</taxon>
        <taxon>Gordoniaceae</taxon>
        <taxon>Gordonia</taxon>
    </lineage>
</organism>
<evidence type="ECO:0000313" key="2">
    <source>
        <dbReference type="Proteomes" id="UP000602395"/>
    </source>
</evidence>
<dbReference type="Proteomes" id="UP000602395">
    <property type="component" value="Unassembled WGS sequence"/>
</dbReference>
<reference evidence="1 2" key="1">
    <citation type="submission" date="2020-09" db="EMBL/GenBank/DDBJ databases">
        <title>Novel species in genus Gordonia.</title>
        <authorList>
            <person name="Zhang G."/>
        </authorList>
    </citation>
    <scope>NUCLEOTIDE SEQUENCE [LARGE SCALE GENOMIC DNA]</scope>
    <source>
        <strain evidence="1 2">ON-33</strain>
    </source>
</reference>
<accession>A0ABR7WCY8</accession>
<keyword evidence="2" id="KW-1185">Reference proteome</keyword>